<feature type="compositionally biased region" description="Basic and acidic residues" evidence="1">
    <location>
        <begin position="161"/>
        <end position="174"/>
    </location>
</feature>
<dbReference type="Pfam" id="PF13452">
    <property type="entry name" value="FAS1_DH_region"/>
    <property type="match status" value="1"/>
</dbReference>
<dbReference type="STRING" id="260086.SAMN05216207_103648"/>
<dbReference type="GO" id="GO:0019171">
    <property type="term" value="F:(3R)-hydroxyacyl-[acyl-carrier-protein] dehydratase activity"/>
    <property type="evidence" value="ECO:0007669"/>
    <property type="project" value="TreeGrafter"/>
</dbReference>
<evidence type="ECO:0000259" key="2">
    <source>
        <dbReference type="Pfam" id="PF13452"/>
    </source>
</evidence>
<evidence type="ECO:0000313" key="3">
    <source>
        <dbReference type="EMBL" id="SFO20687.1"/>
    </source>
</evidence>
<name>A0A1I5FAA0_PSUAM</name>
<dbReference type="SUPFAM" id="SSF54637">
    <property type="entry name" value="Thioesterase/thiol ester dehydrase-isomerase"/>
    <property type="match status" value="2"/>
</dbReference>
<dbReference type="EMBL" id="FOUY01000036">
    <property type="protein sequence ID" value="SFO20687.1"/>
    <property type="molecule type" value="Genomic_DNA"/>
</dbReference>
<keyword evidence="4" id="KW-1185">Reference proteome</keyword>
<dbReference type="InterPro" id="IPR052741">
    <property type="entry name" value="Mitochondrial_HTD2"/>
</dbReference>
<feature type="region of interest" description="Disordered" evidence="1">
    <location>
        <begin position="161"/>
        <end position="185"/>
    </location>
</feature>
<accession>A0A1I5FAA0</accession>
<reference evidence="3 4" key="1">
    <citation type="submission" date="2016-10" db="EMBL/GenBank/DDBJ databases">
        <authorList>
            <person name="de Groot N.N."/>
        </authorList>
    </citation>
    <scope>NUCLEOTIDE SEQUENCE [LARGE SCALE GENOMIC DNA]</scope>
    <source>
        <strain evidence="3 4">CGMCC 4.1877</strain>
    </source>
</reference>
<dbReference type="Gene3D" id="3.10.129.10">
    <property type="entry name" value="Hotdog Thioesterase"/>
    <property type="match status" value="2"/>
</dbReference>
<dbReference type="InterPro" id="IPR029069">
    <property type="entry name" value="HotDog_dom_sf"/>
</dbReference>
<dbReference type="AlphaFoldDB" id="A0A1I5FAA0"/>
<evidence type="ECO:0000313" key="4">
    <source>
        <dbReference type="Proteomes" id="UP000199614"/>
    </source>
</evidence>
<dbReference type="OrthoDB" id="7183822at2"/>
<dbReference type="Proteomes" id="UP000199614">
    <property type="component" value="Unassembled WGS sequence"/>
</dbReference>
<dbReference type="InterPro" id="IPR039569">
    <property type="entry name" value="FAS1-like_DH_region"/>
</dbReference>
<dbReference type="RefSeq" id="WP_093351510.1">
    <property type="nucleotide sequence ID" value="NZ_FOUY01000036.1"/>
</dbReference>
<protein>
    <submittedName>
        <fullName evidence="3">3-methylfumaryl-CoA hydratase</fullName>
    </submittedName>
</protein>
<feature type="domain" description="FAS1-like dehydratase" evidence="2">
    <location>
        <begin position="84"/>
        <end position="137"/>
    </location>
</feature>
<sequence>MPESPAARLADLVQDWHPPVVTSSRRVDPWPAAAFADLIDADPPALDDGDPLPPMWHWFYLLPHPRTAEIGEDGHPADGPLLPPIPGRRRMFAGGRLQWHAPIPVGSELHSRSEVTSITPKSGRSGEMLFVTVRTELGVGPGAGGDVAAVEEQDIVYRSEPEGAERRTIPRPDADQPAPGGAWQLRRPTDSVLLSRFSALTYNGHRIHHDHPYTTTVEGYPDLVIHGPLLALLALELPRRYAPGDTVSRFEYRLTRPAFLPSTIVASGDREHGSGDGDGGTDRATLAVAAEHVLPSLTATAEFR</sequence>
<proteinExistence type="predicted"/>
<dbReference type="PANTHER" id="PTHR28152:SF1">
    <property type="entry name" value="HYDROXYACYL-THIOESTER DEHYDRATASE TYPE 2, MITOCHONDRIAL"/>
    <property type="match status" value="1"/>
</dbReference>
<gene>
    <name evidence="3" type="ORF">SAMN05216207_103648</name>
</gene>
<evidence type="ECO:0000256" key="1">
    <source>
        <dbReference type="SAM" id="MobiDB-lite"/>
    </source>
</evidence>
<organism evidence="3 4">
    <name type="scientific">Pseudonocardia ammonioxydans</name>
    <dbReference type="NCBI Taxonomy" id="260086"/>
    <lineage>
        <taxon>Bacteria</taxon>
        <taxon>Bacillati</taxon>
        <taxon>Actinomycetota</taxon>
        <taxon>Actinomycetes</taxon>
        <taxon>Pseudonocardiales</taxon>
        <taxon>Pseudonocardiaceae</taxon>
        <taxon>Pseudonocardia</taxon>
    </lineage>
</organism>
<dbReference type="PANTHER" id="PTHR28152">
    <property type="entry name" value="HYDROXYACYL-THIOESTER DEHYDRATASE TYPE 2, MITOCHONDRIAL"/>
    <property type="match status" value="1"/>
</dbReference>